<sequence length="118" mass="13588">MERNLALFPQNANGDMLWQMLLEGDDLSEIREVEFSVLFPSQELALKFGHLLLENNQKLSFCPFKNDPDYPWEITAYPEMGATYENISAYQHLLETSSAPLKGKFDGWYCVTSSKLPY</sequence>
<dbReference type="Pfam" id="PF06877">
    <property type="entry name" value="RraB"/>
    <property type="match status" value="1"/>
</dbReference>
<dbReference type="SUPFAM" id="SSF89946">
    <property type="entry name" value="Hypothetical protein VC0424"/>
    <property type="match status" value="1"/>
</dbReference>
<name>A0ABQ3INS2_9GAMM</name>
<proteinExistence type="predicted"/>
<dbReference type="Proteomes" id="UP000626370">
    <property type="component" value="Unassembled WGS sequence"/>
</dbReference>
<dbReference type="Gene3D" id="3.30.70.970">
    <property type="entry name" value="RraB-like"/>
    <property type="match status" value="1"/>
</dbReference>
<dbReference type="EMBL" id="BNAH01000005">
    <property type="protein sequence ID" value="GHE86818.1"/>
    <property type="molecule type" value="Genomic_DNA"/>
</dbReference>
<evidence type="ECO:0000259" key="1">
    <source>
        <dbReference type="Pfam" id="PF06877"/>
    </source>
</evidence>
<dbReference type="InterPro" id="IPR009671">
    <property type="entry name" value="RraB_dom"/>
</dbReference>
<protein>
    <recommendedName>
        <fullName evidence="1">Regulator of ribonuclease activity B domain-containing protein</fullName>
    </recommendedName>
</protein>
<reference evidence="3" key="1">
    <citation type="journal article" date="2019" name="Int. J. Syst. Evol. Microbiol.">
        <title>The Global Catalogue of Microorganisms (GCM) 10K type strain sequencing project: providing services to taxonomists for standard genome sequencing and annotation.</title>
        <authorList>
            <consortium name="The Broad Institute Genomics Platform"/>
            <consortium name="The Broad Institute Genome Sequencing Center for Infectious Disease"/>
            <person name="Wu L."/>
            <person name="Ma J."/>
        </authorList>
    </citation>
    <scope>NUCLEOTIDE SEQUENCE [LARGE SCALE GENOMIC DNA]</scope>
    <source>
        <strain evidence="3">CGMCC 1.15922</strain>
    </source>
</reference>
<feature type="domain" description="Regulator of ribonuclease activity B" evidence="1">
    <location>
        <begin position="11"/>
        <end position="110"/>
    </location>
</feature>
<evidence type="ECO:0000313" key="2">
    <source>
        <dbReference type="EMBL" id="GHE86818.1"/>
    </source>
</evidence>
<dbReference type="InterPro" id="IPR036701">
    <property type="entry name" value="RraB-like_sf"/>
</dbReference>
<evidence type="ECO:0000313" key="3">
    <source>
        <dbReference type="Proteomes" id="UP000626370"/>
    </source>
</evidence>
<dbReference type="RefSeq" id="WP_189377655.1">
    <property type="nucleotide sequence ID" value="NZ_BNAH01000005.1"/>
</dbReference>
<gene>
    <name evidence="2" type="ORF">GCM10011501_15070</name>
</gene>
<comment type="caution">
    <text evidence="2">The sequence shown here is derived from an EMBL/GenBank/DDBJ whole genome shotgun (WGS) entry which is preliminary data.</text>
</comment>
<organism evidence="2 3">
    <name type="scientific">Thalassotalea profundi</name>
    <dbReference type="NCBI Taxonomy" id="2036687"/>
    <lineage>
        <taxon>Bacteria</taxon>
        <taxon>Pseudomonadati</taxon>
        <taxon>Pseudomonadota</taxon>
        <taxon>Gammaproteobacteria</taxon>
        <taxon>Alteromonadales</taxon>
        <taxon>Colwelliaceae</taxon>
        <taxon>Thalassotalea</taxon>
    </lineage>
</organism>
<keyword evidence="3" id="KW-1185">Reference proteome</keyword>
<accession>A0ABQ3INS2</accession>